<evidence type="ECO:0000313" key="2">
    <source>
        <dbReference type="EMBL" id="NDL55883.1"/>
    </source>
</evidence>
<reference evidence="2 3" key="1">
    <citation type="submission" date="2019-11" db="EMBL/GenBank/DDBJ databases">
        <authorList>
            <person name="Li X.-J."/>
            <person name="Feng X.-M."/>
        </authorList>
    </citation>
    <scope>NUCLEOTIDE SEQUENCE [LARGE SCALE GENOMIC DNA]</scope>
    <source>
        <strain evidence="2 3">XMNu-373</strain>
    </source>
</reference>
<dbReference type="AlphaFoldDB" id="A0A7K3LXY4"/>
<gene>
    <name evidence="2" type="ORF">F7O44_02235</name>
</gene>
<accession>A0A7K3LXY4</accession>
<keyword evidence="3" id="KW-1185">Reference proteome</keyword>
<feature type="region of interest" description="Disordered" evidence="1">
    <location>
        <begin position="254"/>
        <end position="277"/>
    </location>
</feature>
<dbReference type="EMBL" id="WLZY01000001">
    <property type="protein sequence ID" value="NDL55883.1"/>
    <property type="molecule type" value="Genomic_DNA"/>
</dbReference>
<proteinExistence type="predicted"/>
<dbReference type="RefSeq" id="WP_162448547.1">
    <property type="nucleotide sequence ID" value="NZ_WLZY01000001.1"/>
</dbReference>
<sequence length="277" mass="30150">MAADIPDEIRARHLDRIAAFVLRARRVEAHSLLRDLRLFNRWAQGTTTIGPVDGVMCMTQDVPPEEAFESLASRCRPFLLTRDPIHWRAVFGSLRAFLKGDSRFGPAVESLRDSWAKAEAPDSEAGFAVTRPEEVASQAVWFATLADSWLYGDLVHADPAAREKAAGHTLSSRYSAAVLLYGQVAIHVVATLNLIRQARTAELLLVKEETFSEPVTAKVPMRFPMVGFVQADIGTPTQVMFDALDAVQAASTTATQAESAAEAEPPGTTTTDEAADD</sequence>
<evidence type="ECO:0000313" key="3">
    <source>
        <dbReference type="Proteomes" id="UP000460435"/>
    </source>
</evidence>
<evidence type="ECO:0000256" key="1">
    <source>
        <dbReference type="SAM" id="MobiDB-lite"/>
    </source>
</evidence>
<name>A0A7K3LXY4_9ACTN</name>
<organism evidence="2 3">
    <name type="scientific">Phytoactinopolyspora mesophila</name>
    <dbReference type="NCBI Taxonomy" id="2650750"/>
    <lineage>
        <taxon>Bacteria</taxon>
        <taxon>Bacillati</taxon>
        <taxon>Actinomycetota</taxon>
        <taxon>Actinomycetes</taxon>
        <taxon>Jiangellales</taxon>
        <taxon>Jiangellaceae</taxon>
        <taxon>Phytoactinopolyspora</taxon>
    </lineage>
</organism>
<protein>
    <submittedName>
        <fullName evidence="2">Uncharacterized protein</fullName>
    </submittedName>
</protein>
<comment type="caution">
    <text evidence="2">The sequence shown here is derived from an EMBL/GenBank/DDBJ whole genome shotgun (WGS) entry which is preliminary data.</text>
</comment>
<dbReference type="Proteomes" id="UP000460435">
    <property type="component" value="Unassembled WGS sequence"/>
</dbReference>